<feature type="compositionally biased region" description="Basic and acidic residues" evidence="1">
    <location>
        <begin position="450"/>
        <end position="459"/>
    </location>
</feature>
<keyword evidence="3" id="KW-1185">Reference proteome</keyword>
<sequence>MSIDEKNIQAAKSNATDKPYPGIVLDYRPIAEAFGIEPRPTDYIDHSITRHCNHRAPRCSAGSDSCCSNTGQSCGRRNSRTSNTGRGPRDDESGGRLPPSSPVFQDQGVLQSAQPVRARVPIPCPCSPEPSRGQDRSGLSSGRIPLDRRGTYDVQQPPCGDLSTRRCDYDVEPEPRNCSGQDGRRATYDVPQPCAASQNDRRGTYNVSQPCAASQSDRRGTYTVSQPCAASQSDRRGTYTVSQPCAASQNDRRGTYNVSQPCAAPQNDRRNTGHSNVQTIPFSMTGTIQLNGFEQLSPVRRPPLNRSSSCNRLHDTDGDIDDFLDNHLDYDMVAPRAVALPGQPYVNIDESAANTTPEAWRLTMHDRSSLDSSRPMGIPSPACDYGGCRSRAQSADSSAPRRWSSADRQSRPFGLNDSFAMNGGSAPRDRQSRARSAAAACSSSSRNNRRRDTFDRNTR</sequence>
<feature type="compositionally biased region" description="Polar residues" evidence="1">
    <location>
        <begin position="222"/>
        <end position="232"/>
    </location>
</feature>
<evidence type="ECO:0000313" key="3">
    <source>
        <dbReference type="Proteomes" id="UP001154329"/>
    </source>
</evidence>
<feature type="region of interest" description="Disordered" evidence="1">
    <location>
        <begin position="119"/>
        <end position="274"/>
    </location>
</feature>
<dbReference type="EMBL" id="OU899036">
    <property type="protein sequence ID" value="CAH1731541.1"/>
    <property type="molecule type" value="Genomic_DNA"/>
</dbReference>
<accession>A0A9P0J7R2</accession>
<feature type="compositionally biased region" description="Basic and acidic residues" evidence="1">
    <location>
        <begin position="163"/>
        <end position="175"/>
    </location>
</feature>
<feature type="region of interest" description="Disordered" evidence="1">
    <location>
        <begin position="54"/>
        <end position="105"/>
    </location>
</feature>
<dbReference type="AlphaFoldDB" id="A0A9P0J7R2"/>
<dbReference type="Proteomes" id="UP001154329">
    <property type="component" value="Chromosome 3"/>
</dbReference>
<feature type="region of interest" description="Disordered" evidence="1">
    <location>
        <begin position="366"/>
        <end position="459"/>
    </location>
</feature>
<evidence type="ECO:0000313" key="2">
    <source>
        <dbReference type="EMBL" id="CAH1731541.1"/>
    </source>
</evidence>
<reference evidence="2" key="2">
    <citation type="submission" date="2022-10" db="EMBL/GenBank/DDBJ databases">
        <authorList>
            <consortium name="ENA_rothamsted_submissions"/>
            <consortium name="culmorum"/>
            <person name="King R."/>
        </authorList>
    </citation>
    <scope>NUCLEOTIDE SEQUENCE</scope>
</reference>
<organism evidence="2 3">
    <name type="scientific">Aphis gossypii</name>
    <name type="common">Cotton aphid</name>
    <dbReference type="NCBI Taxonomy" id="80765"/>
    <lineage>
        <taxon>Eukaryota</taxon>
        <taxon>Metazoa</taxon>
        <taxon>Ecdysozoa</taxon>
        <taxon>Arthropoda</taxon>
        <taxon>Hexapoda</taxon>
        <taxon>Insecta</taxon>
        <taxon>Pterygota</taxon>
        <taxon>Neoptera</taxon>
        <taxon>Paraneoptera</taxon>
        <taxon>Hemiptera</taxon>
        <taxon>Sternorrhyncha</taxon>
        <taxon>Aphidomorpha</taxon>
        <taxon>Aphidoidea</taxon>
        <taxon>Aphididae</taxon>
        <taxon>Aphidini</taxon>
        <taxon>Aphis</taxon>
        <taxon>Aphis</taxon>
    </lineage>
</organism>
<proteinExistence type="predicted"/>
<evidence type="ECO:0000256" key="1">
    <source>
        <dbReference type="SAM" id="MobiDB-lite"/>
    </source>
</evidence>
<feature type="compositionally biased region" description="Low complexity" evidence="1">
    <location>
        <begin position="434"/>
        <end position="446"/>
    </location>
</feature>
<reference evidence="2" key="1">
    <citation type="submission" date="2022-02" db="EMBL/GenBank/DDBJ databases">
        <authorList>
            <person name="King R."/>
        </authorList>
    </citation>
    <scope>NUCLEOTIDE SEQUENCE</scope>
</reference>
<feature type="compositionally biased region" description="Polar residues" evidence="1">
    <location>
        <begin position="205"/>
        <end position="215"/>
    </location>
</feature>
<feature type="compositionally biased region" description="Polar residues" evidence="1">
    <location>
        <begin position="239"/>
        <end position="249"/>
    </location>
</feature>
<protein>
    <submittedName>
        <fullName evidence="2">Uncharacterized protein</fullName>
    </submittedName>
</protein>
<feature type="compositionally biased region" description="Polar residues" evidence="1">
    <location>
        <begin position="62"/>
        <end position="85"/>
    </location>
</feature>
<name>A0A9P0J7R2_APHGO</name>
<gene>
    <name evidence="2" type="ORF">APHIGO_LOCUS8236</name>
</gene>